<dbReference type="InterPro" id="IPR005121">
    <property type="entry name" value="Fdx_antiC-bd"/>
</dbReference>
<feature type="binding site" evidence="15">
    <location>
        <position position="458"/>
    </location>
    <ligand>
        <name>Mg(2+)</name>
        <dbReference type="ChEBI" id="CHEBI:18420"/>
        <note>shared with alpha subunit</note>
    </ligand>
</feature>
<dbReference type="InterPro" id="IPR009061">
    <property type="entry name" value="DNA-bd_dom_put_sf"/>
</dbReference>
<dbReference type="NCBIfam" id="TIGR00472">
    <property type="entry name" value="pheT_bact"/>
    <property type="match status" value="1"/>
</dbReference>
<name>A0A7W8HFQ5_9BURK</name>
<keyword evidence="10 15" id="KW-0460">Magnesium</keyword>
<keyword evidence="5 16" id="KW-0820">tRNA-binding</keyword>
<keyword evidence="12 15" id="KW-0648">Protein biosynthesis</keyword>
<comment type="caution">
    <text evidence="20">The sequence shown here is derived from an EMBL/GenBank/DDBJ whole genome shotgun (WGS) entry which is preliminary data.</text>
</comment>
<keyword evidence="11 16" id="KW-0694">RNA-binding</keyword>
<dbReference type="Gene3D" id="3.30.930.10">
    <property type="entry name" value="Bira Bifunctional Protein, Domain 2"/>
    <property type="match status" value="1"/>
</dbReference>
<dbReference type="NCBIfam" id="NF045760">
    <property type="entry name" value="YtpR"/>
    <property type="match status" value="1"/>
</dbReference>
<evidence type="ECO:0000313" key="20">
    <source>
        <dbReference type="EMBL" id="MBB5270621.1"/>
    </source>
</evidence>
<evidence type="ECO:0000256" key="6">
    <source>
        <dbReference type="ARBA" id="ARBA00022598"/>
    </source>
</evidence>
<comment type="subunit">
    <text evidence="3 15">Tetramer of two alpha and two beta subunits.</text>
</comment>
<organism evidence="20 21">
    <name type="scientific">Quisquiliibacterium transsilvanicum</name>
    <dbReference type="NCBI Taxonomy" id="1549638"/>
    <lineage>
        <taxon>Bacteria</taxon>
        <taxon>Pseudomonadati</taxon>
        <taxon>Pseudomonadota</taxon>
        <taxon>Betaproteobacteria</taxon>
        <taxon>Burkholderiales</taxon>
        <taxon>Burkholderiaceae</taxon>
        <taxon>Quisquiliibacterium</taxon>
    </lineage>
</organism>
<keyword evidence="13 15" id="KW-0030">Aminoacyl-tRNA synthetase</keyword>
<dbReference type="SUPFAM" id="SSF54991">
    <property type="entry name" value="Anticodon-binding domain of PheRS"/>
    <property type="match status" value="1"/>
</dbReference>
<keyword evidence="4 15" id="KW-0963">Cytoplasm</keyword>
<dbReference type="Gene3D" id="3.30.70.380">
    <property type="entry name" value="Ferrodoxin-fold anticodon-binding domain"/>
    <property type="match status" value="1"/>
</dbReference>
<dbReference type="InterPro" id="IPR045060">
    <property type="entry name" value="Phe-tRNA-ligase_IIc_bsu"/>
</dbReference>
<dbReference type="GO" id="GO:0006432">
    <property type="term" value="P:phenylalanyl-tRNA aminoacylation"/>
    <property type="evidence" value="ECO:0007669"/>
    <property type="project" value="UniProtKB-UniRule"/>
</dbReference>
<dbReference type="Gene3D" id="2.40.50.140">
    <property type="entry name" value="Nucleic acid-binding proteins"/>
    <property type="match status" value="1"/>
</dbReference>
<dbReference type="InterPro" id="IPR041616">
    <property type="entry name" value="PheRS_beta_core"/>
</dbReference>
<evidence type="ECO:0000256" key="9">
    <source>
        <dbReference type="ARBA" id="ARBA00022840"/>
    </source>
</evidence>
<dbReference type="GO" id="GO:0005524">
    <property type="term" value="F:ATP binding"/>
    <property type="evidence" value="ECO:0007669"/>
    <property type="project" value="UniProtKB-UniRule"/>
</dbReference>
<keyword evidence="21" id="KW-1185">Reference proteome</keyword>
<evidence type="ECO:0000313" key="21">
    <source>
        <dbReference type="Proteomes" id="UP000532440"/>
    </source>
</evidence>
<dbReference type="SMART" id="SM00873">
    <property type="entry name" value="B3_4"/>
    <property type="match status" value="1"/>
</dbReference>
<comment type="catalytic activity">
    <reaction evidence="14 15">
        <text>tRNA(Phe) + L-phenylalanine + ATP = L-phenylalanyl-tRNA(Phe) + AMP + diphosphate + H(+)</text>
        <dbReference type="Rhea" id="RHEA:19413"/>
        <dbReference type="Rhea" id="RHEA-COMP:9668"/>
        <dbReference type="Rhea" id="RHEA-COMP:9699"/>
        <dbReference type="ChEBI" id="CHEBI:15378"/>
        <dbReference type="ChEBI" id="CHEBI:30616"/>
        <dbReference type="ChEBI" id="CHEBI:33019"/>
        <dbReference type="ChEBI" id="CHEBI:58095"/>
        <dbReference type="ChEBI" id="CHEBI:78442"/>
        <dbReference type="ChEBI" id="CHEBI:78531"/>
        <dbReference type="ChEBI" id="CHEBI:456215"/>
        <dbReference type="EC" id="6.1.1.20"/>
    </reaction>
</comment>
<dbReference type="InterPro" id="IPR036690">
    <property type="entry name" value="Fdx_antiC-bd_sf"/>
</dbReference>
<dbReference type="InterPro" id="IPR045864">
    <property type="entry name" value="aa-tRNA-synth_II/BPL/LPL"/>
</dbReference>
<dbReference type="InterPro" id="IPR033714">
    <property type="entry name" value="tRNA_bind_bactPheRS"/>
</dbReference>
<dbReference type="PROSITE" id="PS50886">
    <property type="entry name" value="TRBD"/>
    <property type="match status" value="1"/>
</dbReference>
<dbReference type="SUPFAM" id="SSF56037">
    <property type="entry name" value="PheT/TilS domain"/>
    <property type="match status" value="1"/>
</dbReference>
<evidence type="ECO:0000256" key="5">
    <source>
        <dbReference type="ARBA" id="ARBA00022555"/>
    </source>
</evidence>
<evidence type="ECO:0000256" key="12">
    <source>
        <dbReference type="ARBA" id="ARBA00022917"/>
    </source>
</evidence>
<feature type="binding site" evidence="15">
    <location>
        <position position="452"/>
    </location>
    <ligand>
        <name>Mg(2+)</name>
        <dbReference type="ChEBI" id="CHEBI:18420"/>
        <note>shared with alpha subunit</note>
    </ligand>
</feature>
<comment type="similarity">
    <text evidence="2 15">Belongs to the phenylalanyl-tRNA synthetase beta subunit family. Type 1 subfamily.</text>
</comment>
<keyword evidence="8 15" id="KW-0547">Nucleotide-binding</keyword>
<dbReference type="FunFam" id="3.30.56.10:FF:000002">
    <property type="entry name" value="Phenylalanine--tRNA ligase beta subunit"/>
    <property type="match status" value="1"/>
</dbReference>
<accession>A0A7W8HFQ5</accession>
<dbReference type="GO" id="GO:0000049">
    <property type="term" value="F:tRNA binding"/>
    <property type="evidence" value="ECO:0007669"/>
    <property type="project" value="UniProtKB-UniRule"/>
</dbReference>
<dbReference type="PANTHER" id="PTHR10947">
    <property type="entry name" value="PHENYLALANYL-TRNA SYNTHETASE BETA CHAIN AND LEUCINE-RICH REPEAT-CONTAINING PROTEIN 47"/>
    <property type="match status" value="1"/>
</dbReference>
<keyword evidence="9 15" id="KW-0067">ATP-binding</keyword>
<evidence type="ECO:0000256" key="14">
    <source>
        <dbReference type="ARBA" id="ARBA00049255"/>
    </source>
</evidence>
<dbReference type="SUPFAM" id="SSF50249">
    <property type="entry name" value="Nucleic acid-binding proteins"/>
    <property type="match status" value="1"/>
</dbReference>
<dbReference type="InterPro" id="IPR020825">
    <property type="entry name" value="Phe-tRNA_synthase-like_B3/B4"/>
</dbReference>
<evidence type="ECO:0000256" key="15">
    <source>
        <dbReference type="HAMAP-Rule" id="MF_00283"/>
    </source>
</evidence>
<dbReference type="RefSeq" id="WP_183964101.1">
    <property type="nucleotide sequence ID" value="NZ_BAABEW010000004.1"/>
</dbReference>
<dbReference type="PROSITE" id="PS51483">
    <property type="entry name" value="B5"/>
    <property type="match status" value="1"/>
</dbReference>
<dbReference type="Pfam" id="PF03147">
    <property type="entry name" value="FDX-ACB"/>
    <property type="match status" value="1"/>
</dbReference>
<reference evidence="20 21" key="1">
    <citation type="submission" date="2020-08" db="EMBL/GenBank/DDBJ databases">
        <title>Genomic Encyclopedia of Type Strains, Phase IV (KMG-IV): sequencing the most valuable type-strain genomes for metagenomic binning, comparative biology and taxonomic classification.</title>
        <authorList>
            <person name="Goeker M."/>
        </authorList>
    </citation>
    <scope>NUCLEOTIDE SEQUENCE [LARGE SCALE GENOMIC DNA]</scope>
    <source>
        <strain evidence="20 21">DSM 29781</strain>
    </source>
</reference>
<feature type="binding site" evidence="15">
    <location>
        <position position="462"/>
    </location>
    <ligand>
        <name>Mg(2+)</name>
        <dbReference type="ChEBI" id="CHEBI:18420"/>
        <note>shared with alpha subunit</note>
    </ligand>
</feature>
<dbReference type="InterPro" id="IPR005147">
    <property type="entry name" value="tRNA_synthase_B5-dom"/>
</dbReference>
<evidence type="ECO:0000256" key="7">
    <source>
        <dbReference type="ARBA" id="ARBA00022723"/>
    </source>
</evidence>
<evidence type="ECO:0000256" key="16">
    <source>
        <dbReference type="PROSITE-ProRule" id="PRU00209"/>
    </source>
</evidence>
<dbReference type="Proteomes" id="UP000532440">
    <property type="component" value="Unassembled WGS sequence"/>
</dbReference>
<protein>
    <recommendedName>
        <fullName evidence="15">Phenylalanine--tRNA ligase beta subunit</fullName>
        <ecNumber evidence="15">6.1.1.20</ecNumber>
    </recommendedName>
    <alternativeName>
        <fullName evidence="15">Phenylalanyl-tRNA synthetase beta subunit</fullName>
        <shortName evidence="15">PheRS</shortName>
    </alternativeName>
</protein>
<keyword evidence="6 15" id="KW-0436">Ligase</keyword>
<feature type="domain" description="TRNA-binding" evidence="17">
    <location>
        <begin position="39"/>
        <end position="147"/>
    </location>
</feature>
<dbReference type="GO" id="GO:0009328">
    <property type="term" value="C:phenylalanine-tRNA ligase complex"/>
    <property type="evidence" value="ECO:0007669"/>
    <property type="project" value="TreeGrafter"/>
</dbReference>
<dbReference type="EMBL" id="JACHGB010000001">
    <property type="protein sequence ID" value="MBB5270621.1"/>
    <property type="molecule type" value="Genomic_DNA"/>
</dbReference>
<dbReference type="Pfam" id="PF01588">
    <property type="entry name" value="tRNA_bind"/>
    <property type="match status" value="1"/>
</dbReference>
<gene>
    <name evidence="15" type="primary">pheT</name>
    <name evidence="20" type="ORF">HNQ70_000605</name>
</gene>
<dbReference type="FunFam" id="3.30.70.380:FF:000001">
    <property type="entry name" value="Phenylalanine--tRNA ligase beta subunit"/>
    <property type="match status" value="1"/>
</dbReference>
<dbReference type="InterPro" id="IPR004532">
    <property type="entry name" value="Phe-tRNA-ligase_IIc_bsu_bact"/>
</dbReference>
<dbReference type="SMART" id="SM00896">
    <property type="entry name" value="FDX-ACB"/>
    <property type="match status" value="1"/>
</dbReference>
<dbReference type="SUPFAM" id="SSF46955">
    <property type="entry name" value="Putative DNA-binding domain"/>
    <property type="match status" value="1"/>
</dbReference>
<dbReference type="FunFam" id="2.40.50.140:FF:000045">
    <property type="entry name" value="Phenylalanine--tRNA ligase beta subunit"/>
    <property type="match status" value="1"/>
</dbReference>
<sequence>MKFPESWLRSFCNPEWSTEQLAERLTMAGLEVEEVTPAAPPFSGVVVGHVLSVTRHPNADKLNVCEVDTGSGVQSIVCGAPNVAPGVRVPCALPGAVLPGGFAIRPVTMRGVDSNGMLCSARELGLSEDHGGLLLLPADAPVGADIRKYLQLEDQVFLLKLTPNLAHCFGVQGIAREVAALSGAALSVPSFAPVAVTLAEKLPVSIEAPDLCGRFSGRVIRGVDARAATPDWMKRRLERAGQRPISALVDISNYVMLELGRPSHIFDLHKIAGGLQVRWGRDGEQLELLNGQVIELDPQVGVIADASGQVESLAGIMGGASTAVSLDTTAIYVEAAFWWPAAIAGRARRYNFSTDAAQRFERGVDPASTVDHLEYLSRLILEICGGQAAPVDDTITGLPERKPVSMRIARARKVIGIEISEAEIAQAFQRLQLPARREGDHFVVTPPSYRFDLQIEEDLIEEVVRLWGYERLPVRPPRASLPMLAQPEARRSRFAVRRAIAARDYQEVIGYSFVGSELDRMLGTHEPIRLLNPIAAQMDVMRTTLWGGLIETLRANLNRRATRVRLFEAGRVFAADPSVQPGPLAVNGVRQPEMLGGIAYGPAADEQWGMPARAVDFFDVKADVLALFGSLAPRWERAEHPALHPGRSARLTLDGRPVGWLGTLHPAVQQALELPQAPVLFEVEMDALVSRPVPSFEPVSKFPPVVRDLALVVDQSIPAQRLLDEVEAARVECASGGLLRNVILFDEYRGKGLENKEKSLAIRLWMQDTQRTLNDAEVNDLIAAIVDRVGRSLGARLRSGA</sequence>
<dbReference type="HAMAP" id="MF_00283">
    <property type="entry name" value="Phe_tRNA_synth_beta1"/>
    <property type="match status" value="1"/>
</dbReference>
<dbReference type="Pfam" id="PF17759">
    <property type="entry name" value="tRNA_synthFbeta"/>
    <property type="match status" value="1"/>
</dbReference>
<dbReference type="CDD" id="cd02796">
    <property type="entry name" value="tRNA_bind_bactPheRS"/>
    <property type="match status" value="1"/>
</dbReference>
<evidence type="ECO:0000256" key="10">
    <source>
        <dbReference type="ARBA" id="ARBA00022842"/>
    </source>
</evidence>
<dbReference type="GO" id="GO:0000287">
    <property type="term" value="F:magnesium ion binding"/>
    <property type="evidence" value="ECO:0007669"/>
    <property type="project" value="UniProtKB-UniRule"/>
</dbReference>
<evidence type="ECO:0000259" key="19">
    <source>
        <dbReference type="PROSITE" id="PS51483"/>
    </source>
</evidence>
<dbReference type="SUPFAM" id="SSF55681">
    <property type="entry name" value="Class II aaRS and biotin synthetases"/>
    <property type="match status" value="1"/>
</dbReference>
<comment type="subcellular location">
    <subcellularLocation>
        <location evidence="1 15">Cytoplasm</location>
    </subcellularLocation>
</comment>
<dbReference type="AlphaFoldDB" id="A0A7W8HFQ5"/>
<dbReference type="SMART" id="SM00874">
    <property type="entry name" value="B5"/>
    <property type="match status" value="1"/>
</dbReference>
<feature type="domain" description="FDX-ACB" evidence="18">
    <location>
        <begin position="700"/>
        <end position="798"/>
    </location>
</feature>
<dbReference type="InterPro" id="IPR005146">
    <property type="entry name" value="B3/B4_tRNA-bd"/>
</dbReference>
<evidence type="ECO:0000256" key="3">
    <source>
        <dbReference type="ARBA" id="ARBA00011209"/>
    </source>
</evidence>
<dbReference type="Pfam" id="PF03483">
    <property type="entry name" value="B3_4"/>
    <property type="match status" value="1"/>
</dbReference>
<evidence type="ECO:0000256" key="13">
    <source>
        <dbReference type="ARBA" id="ARBA00023146"/>
    </source>
</evidence>
<dbReference type="InterPro" id="IPR002547">
    <property type="entry name" value="tRNA-bd_dom"/>
</dbReference>
<evidence type="ECO:0000259" key="17">
    <source>
        <dbReference type="PROSITE" id="PS50886"/>
    </source>
</evidence>
<evidence type="ECO:0000256" key="4">
    <source>
        <dbReference type="ARBA" id="ARBA00022490"/>
    </source>
</evidence>
<dbReference type="Gene3D" id="3.30.56.10">
    <property type="match status" value="2"/>
</dbReference>
<evidence type="ECO:0000256" key="11">
    <source>
        <dbReference type="ARBA" id="ARBA00022884"/>
    </source>
</evidence>
<dbReference type="InterPro" id="IPR012340">
    <property type="entry name" value="NA-bd_OB-fold"/>
</dbReference>
<feature type="domain" description="B5" evidence="19">
    <location>
        <begin position="399"/>
        <end position="474"/>
    </location>
</feature>
<dbReference type="CDD" id="cd00769">
    <property type="entry name" value="PheRS_beta_core"/>
    <property type="match status" value="1"/>
</dbReference>
<dbReference type="PANTHER" id="PTHR10947:SF0">
    <property type="entry name" value="PHENYLALANINE--TRNA LIGASE BETA SUBUNIT"/>
    <property type="match status" value="1"/>
</dbReference>
<keyword evidence="7 15" id="KW-0479">Metal-binding</keyword>
<dbReference type="Gene3D" id="3.50.40.10">
    <property type="entry name" value="Phenylalanyl-trna Synthetase, Chain B, domain 3"/>
    <property type="match status" value="1"/>
</dbReference>
<evidence type="ECO:0000256" key="8">
    <source>
        <dbReference type="ARBA" id="ARBA00022741"/>
    </source>
</evidence>
<proteinExistence type="inferred from homology"/>
<evidence type="ECO:0000256" key="2">
    <source>
        <dbReference type="ARBA" id="ARBA00008653"/>
    </source>
</evidence>
<evidence type="ECO:0000259" key="18">
    <source>
        <dbReference type="PROSITE" id="PS51447"/>
    </source>
</evidence>
<dbReference type="GO" id="GO:0004826">
    <property type="term" value="F:phenylalanine-tRNA ligase activity"/>
    <property type="evidence" value="ECO:0007669"/>
    <property type="project" value="UniProtKB-UniRule"/>
</dbReference>
<comment type="cofactor">
    <cofactor evidence="15">
        <name>Mg(2+)</name>
        <dbReference type="ChEBI" id="CHEBI:18420"/>
    </cofactor>
    <text evidence="15">Binds 2 magnesium ions per tetramer.</text>
</comment>
<feature type="binding site" evidence="15">
    <location>
        <position position="461"/>
    </location>
    <ligand>
        <name>Mg(2+)</name>
        <dbReference type="ChEBI" id="CHEBI:18420"/>
        <note>shared with alpha subunit</note>
    </ligand>
</feature>
<evidence type="ECO:0000256" key="1">
    <source>
        <dbReference type="ARBA" id="ARBA00004496"/>
    </source>
</evidence>
<dbReference type="EC" id="6.1.1.20" evidence="15"/>
<dbReference type="Pfam" id="PF03484">
    <property type="entry name" value="B5"/>
    <property type="match status" value="1"/>
</dbReference>
<dbReference type="PROSITE" id="PS51447">
    <property type="entry name" value="FDX_ACB"/>
    <property type="match status" value="1"/>
</dbReference>